<reference evidence="5" key="1">
    <citation type="submission" date="2019-08" db="EMBL/GenBank/DDBJ databases">
        <authorList>
            <person name="Kucharzyk K."/>
            <person name="Murdoch R.W."/>
            <person name="Higgins S."/>
            <person name="Loffler F."/>
        </authorList>
    </citation>
    <scope>NUCLEOTIDE SEQUENCE</scope>
</reference>
<dbReference type="GO" id="GO:0046872">
    <property type="term" value="F:metal ion binding"/>
    <property type="evidence" value="ECO:0007669"/>
    <property type="project" value="UniProtKB-KW"/>
</dbReference>
<evidence type="ECO:0000256" key="1">
    <source>
        <dbReference type="ARBA" id="ARBA00022723"/>
    </source>
</evidence>
<evidence type="ECO:0000313" key="5">
    <source>
        <dbReference type="EMBL" id="MPN33369.1"/>
    </source>
</evidence>
<feature type="domain" description="B12-binding N-terminal" evidence="4">
    <location>
        <begin position="1"/>
        <end position="42"/>
    </location>
</feature>
<dbReference type="Pfam" id="PF02310">
    <property type="entry name" value="B12-binding"/>
    <property type="match status" value="1"/>
</dbReference>
<accession>A0A645H5M1</accession>
<dbReference type="InterPro" id="IPR006158">
    <property type="entry name" value="Cobalamin-bd"/>
</dbReference>
<dbReference type="PANTHER" id="PTHR45833:SF1">
    <property type="entry name" value="METHIONINE SYNTHASE"/>
    <property type="match status" value="1"/>
</dbReference>
<dbReference type="GO" id="GO:0031419">
    <property type="term" value="F:cobalamin binding"/>
    <property type="evidence" value="ECO:0007669"/>
    <property type="project" value="InterPro"/>
</dbReference>
<evidence type="ECO:0000259" key="4">
    <source>
        <dbReference type="PROSITE" id="PS51337"/>
    </source>
</evidence>
<dbReference type="Gene3D" id="1.10.1240.10">
    <property type="entry name" value="Methionine synthase domain"/>
    <property type="match status" value="1"/>
</dbReference>
<dbReference type="SUPFAM" id="SSF47644">
    <property type="entry name" value="Methionine synthase domain"/>
    <property type="match status" value="1"/>
</dbReference>
<dbReference type="GO" id="GO:0050667">
    <property type="term" value="P:homocysteine metabolic process"/>
    <property type="evidence" value="ECO:0007669"/>
    <property type="project" value="TreeGrafter"/>
</dbReference>
<protein>
    <submittedName>
        <fullName evidence="5">Methionine synthase</fullName>
        <ecNumber evidence="5">2.1.1.13</ecNumber>
    </submittedName>
</protein>
<dbReference type="SUPFAM" id="SSF52242">
    <property type="entry name" value="Cobalamin (vitamin B12)-binding domain"/>
    <property type="match status" value="1"/>
</dbReference>
<organism evidence="5">
    <name type="scientific">bioreactor metagenome</name>
    <dbReference type="NCBI Taxonomy" id="1076179"/>
    <lineage>
        <taxon>unclassified sequences</taxon>
        <taxon>metagenomes</taxon>
        <taxon>ecological metagenomes</taxon>
    </lineage>
</organism>
<dbReference type="EC" id="2.1.1.13" evidence="5"/>
<dbReference type="InterPro" id="IPR036724">
    <property type="entry name" value="Cobalamin-bd_sf"/>
</dbReference>
<keyword evidence="5" id="KW-0808">Transferase</keyword>
<dbReference type="InterPro" id="IPR036594">
    <property type="entry name" value="Meth_synthase_dom"/>
</dbReference>
<evidence type="ECO:0000259" key="3">
    <source>
        <dbReference type="PROSITE" id="PS51332"/>
    </source>
</evidence>
<dbReference type="PROSITE" id="PS51332">
    <property type="entry name" value="B12_BINDING"/>
    <property type="match status" value="1"/>
</dbReference>
<dbReference type="GO" id="GO:0005829">
    <property type="term" value="C:cytosol"/>
    <property type="evidence" value="ECO:0007669"/>
    <property type="project" value="TreeGrafter"/>
</dbReference>
<dbReference type="GO" id="GO:0046653">
    <property type="term" value="P:tetrahydrofolate metabolic process"/>
    <property type="evidence" value="ECO:0007669"/>
    <property type="project" value="TreeGrafter"/>
</dbReference>
<dbReference type="GO" id="GO:0008705">
    <property type="term" value="F:methionine synthase activity"/>
    <property type="evidence" value="ECO:0007669"/>
    <property type="project" value="UniProtKB-EC"/>
</dbReference>
<dbReference type="EMBL" id="VSSQ01085846">
    <property type="protein sequence ID" value="MPN33369.1"/>
    <property type="molecule type" value="Genomic_DNA"/>
</dbReference>
<sequence>MVGDKFGRKEFFLPQLLSGADALRRAVTFLEPKLRAAGAAAAKREKIILATVKGDIHDIGKNIVAVMLANAGFDVIDLGKDVPGETILDRAAAEQCRLVGLSALMTTTMTEMPKVIEMARQRGMKLRFLVGGAVVDEEFARAIGAEYGRDALATVRLALGNKD</sequence>
<keyword evidence="2" id="KW-0170">Cobalt</keyword>
<keyword evidence="1" id="KW-0479">Metal-binding</keyword>
<dbReference type="Gene3D" id="3.40.50.280">
    <property type="entry name" value="Cobalamin-binding domain"/>
    <property type="match status" value="1"/>
</dbReference>
<name>A0A645H5M1_9ZZZZ</name>
<gene>
    <name evidence="5" type="primary">metH_57</name>
    <name evidence="5" type="ORF">SDC9_180855</name>
</gene>
<dbReference type="GO" id="GO:0032259">
    <property type="term" value="P:methylation"/>
    <property type="evidence" value="ECO:0007669"/>
    <property type="project" value="UniProtKB-KW"/>
</dbReference>
<evidence type="ECO:0000256" key="2">
    <source>
        <dbReference type="ARBA" id="ARBA00023285"/>
    </source>
</evidence>
<dbReference type="InterPro" id="IPR003759">
    <property type="entry name" value="Cbl-bd_cap"/>
</dbReference>
<feature type="domain" description="B12-binding" evidence="3">
    <location>
        <begin position="44"/>
        <end position="163"/>
    </location>
</feature>
<dbReference type="InterPro" id="IPR050554">
    <property type="entry name" value="Met_Synthase/Corrinoid"/>
</dbReference>
<keyword evidence="5" id="KW-0489">Methyltransferase</keyword>
<proteinExistence type="predicted"/>
<dbReference type="PROSITE" id="PS51337">
    <property type="entry name" value="B12_BINDING_NTER"/>
    <property type="match status" value="1"/>
</dbReference>
<comment type="caution">
    <text evidence="5">The sequence shown here is derived from an EMBL/GenBank/DDBJ whole genome shotgun (WGS) entry which is preliminary data.</text>
</comment>
<dbReference type="PANTHER" id="PTHR45833">
    <property type="entry name" value="METHIONINE SYNTHASE"/>
    <property type="match status" value="1"/>
</dbReference>
<dbReference type="AlphaFoldDB" id="A0A645H5M1"/>